<proteinExistence type="predicted"/>
<gene>
    <name evidence="1" type="primary">CSON011246</name>
</gene>
<name>A0A336MF69_CULSO</name>
<sequence>MITQEYKQRKYMLETGTSPSDMFNKSLGASSGSLSSSISISDRSCSTDCVEEYINDMPFAVAQK</sequence>
<evidence type="ECO:0000313" key="1">
    <source>
        <dbReference type="EMBL" id="SSX24698.1"/>
    </source>
</evidence>
<dbReference type="EMBL" id="UFQT01000484">
    <property type="protein sequence ID" value="SSX24698.1"/>
    <property type="molecule type" value="Genomic_DNA"/>
</dbReference>
<dbReference type="VEuPathDB" id="VectorBase:CSON011246"/>
<reference evidence="1" key="1">
    <citation type="submission" date="2018-07" db="EMBL/GenBank/DDBJ databases">
        <authorList>
            <person name="Quirk P.G."/>
            <person name="Krulwich T.A."/>
        </authorList>
    </citation>
    <scope>NUCLEOTIDE SEQUENCE</scope>
</reference>
<accession>A0A336MF69</accession>
<protein>
    <submittedName>
        <fullName evidence="1">CSON011246 protein</fullName>
    </submittedName>
</protein>
<dbReference type="AlphaFoldDB" id="A0A336MF69"/>
<organism evidence="1">
    <name type="scientific">Culicoides sonorensis</name>
    <name type="common">Biting midge</name>
    <dbReference type="NCBI Taxonomy" id="179676"/>
    <lineage>
        <taxon>Eukaryota</taxon>
        <taxon>Metazoa</taxon>
        <taxon>Ecdysozoa</taxon>
        <taxon>Arthropoda</taxon>
        <taxon>Hexapoda</taxon>
        <taxon>Insecta</taxon>
        <taxon>Pterygota</taxon>
        <taxon>Neoptera</taxon>
        <taxon>Endopterygota</taxon>
        <taxon>Diptera</taxon>
        <taxon>Nematocera</taxon>
        <taxon>Chironomoidea</taxon>
        <taxon>Ceratopogonidae</taxon>
        <taxon>Ceratopogoninae</taxon>
        <taxon>Culicoides</taxon>
        <taxon>Monoculicoides</taxon>
    </lineage>
</organism>